<dbReference type="Pfam" id="PF00534">
    <property type="entry name" value="Glycos_transf_1"/>
    <property type="match status" value="1"/>
</dbReference>
<reference evidence="4 5" key="1">
    <citation type="submission" date="2019-07" db="EMBL/GenBank/DDBJ databases">
        <title>Whole genome shotgun sequence of Reyranella soli NBRC 108950.</title>
        <authorList>
            <person name="Hosoyama A."/>
            <person name="Uohara A."/>
            <person name="Ohji S."/>
            <person name="Ichikawa N."/>
        </authorList>
    </citation>
    <scope>NUCLEOTIDE SEQUENCE [LARGE SCALE GENOMIC DNA]</scope>
    <source>
        <strain evidence="4 5">NBRC 108950</strain>
    </source>
</reference>
<sequence>MARRIAFAIPGDLATWTGGYVYDRRVIAELRRLDWEVDVVPLGDGFPMPSKEQIAEASRRLLADPSDRPIVIDGLALGVLPEPAASLHSARPVVALVHHPLAFETGLTREMAKRLRDSERSALASTHIVIATSDATADLLRDRYDVPRDRLRVIQPGTDRAPYSTGIGGRRLQLLSVGAIVPRKGFDILVEALAGLTDLSWQLTIVGDRSRDPQAVEHLEALVSRHQLEDRIRSTGKVSSDCLATHYARADLFVLASHFEGYGMAYAEAIAHGLPIVGTTGGAIPQTVPSTASRLVPPGDVDALAKALRDVMESEAARHALAAGARAAAAALPSWAQCGEKFARVLEELR</sequence>
<feature type="domain" description="Glycosyl transferase family 1" evidence="2">
    <location>
        <begin position="166"/>
        <end position="326"/>
    </location>
</feature>
<dbReference type="AlphaFoldDB" id="A0A512NGR6"/>
<evidence type="ECO:0000259" key="2">
    <source>
        <dbReference type="Pfam" id="PF00534"/>
    </source>
</evidence>
<name>A0A512NGR6_9HYPH</name>
<dbReference type="PANTHER" id="PTHR46401">
    <property type="entry name" value="GLYCOSYLTRANSFERASE WBBK-RELATED"/>
    <property type="match status" value="1"/>
</dbReference>
<accession>A0A512NGR6</accession>
<dbReference type="Pfam" id="PF13439">
    <property type="entry name" value="Glyco_transf_4"/>
    <property type="match status" value="1"/>
</dbReference>
<proteinExistence type="predicted"/>
<comment type="caution">
    <text evidence="4">The sequence shown here is derived from an EMBL/GenBank/DDBJ whole genome shotgun (WGS) entry which is preliminary data.</text>
</comment>
<dbReference type="GO" id="GO:0009103">
    <property type="term" value="P:lipopolysaccharide biosynthetic process"/>
    <property type="evidence" value="ECO:0007669"/>
    <property type="project" value="TreeGrafter"/>
</dbReference>
<keyword evidence="1 4" id="KW-0808">Transferase</keyword>
<dbReference type="Gene3D" id="3.40.50.2000">
    <property type="entry name" value="Glycogen Phosphorylase B"/>
    <property type="match status" value="2"/>
</dbReference>
<dbReference type="InterPro" id="IPR028098">
    <property type="entry name" value="Glyco_trans_4-like_N"/>
</dbReference>
<dbReference type="RefSeq" id="WP_246158815.1">
    <property type="nucleotide sequence ID" value="NZ_BKAJ01000094.1"/>
</dbReference>
<keyword evidence="5" id="KW-1185">Reference proteome</keyword>
<evidence type="ECO:0000313" key="4">
    <source>
        <dbReference type="EMBL" id="GEP58131.1"/>
    </source>
</evidence>
<evidence type="ECO:0000313" key="5">
    <source>
        <dbReference type="Proteomes" id="UP000321058"/>
    </source>
</evidence>
<dbReference type="InterPro" id="IPR001296">
    <property type="entry name" value="Glyco_trans_1"/>
</dbReference>
<evidence type="ECO:0000259" key="3">
    <source>
        <dbReference type="Pfam" id="PF13439"/>
    </source>
</evidence>
<gene>
    <name evidence="4" type="ORF">RSO01_52970</name>
</gene>
<feature type="domain" description="Glycosyltransferase subfamily 4-like N-terminal" evidence="3">
    <location>
        <begin position="88"/>
        <end position="159"/>
    </location>
</feature>
<dbReference type="GO" id="GO:0016757">
    <property type="term" value="F:glycosyltransferase activity"/>
    <property type="evidence" value="ECO:0007669"/>
    <property type="project" value="TreeGrafter"/>
</dbReference>
<dbReference type="Proteomes" id="UP000321058">
    <property type="component" value="Unassembled WGS sequence"/>
</dbReference>
<dbReference type="PANTHER" id="PTHR46401:SF2">
    <property type="entry name" value="GLYCOSYLTRANSFERASE WBBK-RELATED"/>
    <property type="match status" value="1"/>
</dbReference>
<dbReference type="SUPFAM" id="SSF53756">
    <property type="entry name" value="UDP-Glycosyltransferase/glycogen phosphorylase"/>
    <property type="match status" value="1"/>
</dbReference>
<dbReference type="CDD" id="cd03801">
    <property type="entry name" value="GT4_PimA-like"/>
    <property type="match status" value="1"/>
</dbReference>
<organism evidence="4 5">
    <name type="scientific">Reyranella soli</name>
    <dbReference type="NCBI Taxonomy" id="1230389"/>
    <lineage>
        <taxon>Bacteria</taxon>
        <taxon>Pseudomonadati</taxon>
        <taxon>Pseudomonadota</taxon>
        <taxon>Alphaproteobacteria</taxon>
        <taxon>Hyphomicrobiales</taxon>
        <taxon>Reyranellaceae</taxon>
        <taxon>Reyranella</taxon>
    </lineage>
</organism>
<protein>
    <submittedName>
        <fullName evidence="4">Glycosyl transferase family 1</fullName>
    </submittedName>
</protein>
<evidence type="ECO:0000256" key="1">
    <source>
        <dbReference type="ARBA" id="ARBA00022679"/>
    </source>
</evidence>
<dbReference type="EMBL" id="BKAJ01000094">
    <property type="protein sequence ID" value="GEP58131.1"/>
    <property type="molecule type" value="Genomic_DNA"/>
</dbReference>